<dbReference type="SUPFAM" id="SSF53448">
    <property type="entry name" value="Nucleotide-diphospho-sugar transferases"/>
    <property type="match status" value="2"/>
</dbReference>
<dbReference type="KEGG" id="palb:EJC50_05985"/>
<evidence type="ECO:0000313" key="2">
    <source>
        <dbReference type="EMBL" id="AZN39264.1"/>
    </source>
</evidence>
<keyword evidence="3" id="KW-1185">Reference proteome</keyword>
<dbReference type="OrthoDB" id="183314at2"/>
<accession>A0A3S9A0T4</accession>
<dbReference type="InterPro" id="IPR001173">
    <property type="entry name" value="Glyco_trans_2-like"/>
</dbReference>
<dbReference type="Proteomes" id="UP000272528">
    <property type="component" value="Chromosome"/>
</dbReference>
<dbReference type="InterPro" id="IPR029044">
    <property type="entry name" value="Nucleotide-diphossugar_trans"/>
</dbReference>
<keyword evidence="2" id="KW-0808">Transferase</keyword>
<dbReference type="AlphaFoldDB" id="A0A3S9A0T4"/>
<dbReference type="EMBL" id="CP034437">
    <property type="protein sequence ID" value="AZN39264.1"/>
    <property type="molecule type" value="Genomic_DNA"/>
</dbReference>
<dbReference type="GO" id="GO:0016740">
    <property type="term" value="F:transferase activity"/>
    <property type="evidence" value="ECO:0007669"/>
    <property type="project" value="UniProtKB-KW"/>
</dbReference>
<sequence>MCLTVRRILIGSPIRQKPEILTLFLQSLERLRHATWQADYVFIDDNEDAASVLLTQFTEAVHAQGSSTVRLIAGSKTSSAYKRDEITHYWNDELIGKVADWKDHFIQMAREEQYDALFLVDSDLLLHPETMESLLEADKPIISAIFWTRWQPDGAELPQVWLKDHYWPWQTDDDSADVQQERLKLMTKLRLPGVYDIGGLGACTLISREALEQPISFRMIPNLSLWGEDRHFCVRAASLGIGLSVDTRYPAFHIYRDTDMPRALQYFRYTASEVQEPRRSPHFFVRNAGPKLVLSMTARNEEGRYLDEALLRHREYIDAAVIIDDGSTDATKEIIHERLDGIPLFYVRNEVSRFANEIELRRQQWDATVGLRPEWILNLDADEYFEDRFAVEIASLLENPLASCYLFRLYDFWNERQYRDDQYWQAHHTYRPFLARYTPGYPYQWNEARQHCGRFPNNIFDPPPHLSSLRLKHFGWAREADRLFKAARYAELDPEAKYGWQEQYDSILGVPHLVDWQENELAPSAIETASS</sequence>
<dbReference type="Gene3D" id="3.90.550.10">
    <property type="entry name" value="Spore Coat Polysaccharide Biosynthesis Protein SpsA, Chain A"/>
    <property type="match status" value="2"/>
</dbReference>
<organism evidence="2 3">
    <name type="scientific">Paenibacillus albus</name>
    <dbReference type="NCBI Taxonomy" id="2495582"/>
    <lineage>
        <taxon>Bacteria</taxon>
        <taxon>Bacillati</taxon>
        <taxon>Bacillota</taxon>
        <taxon>Bacilli</taxon>
        <taxon>Bacillales</taxon>
        <taxon>Paenibacillaceae</taxon>
        <taxon>Paenibacillus</taxon>
    </lineage>
</organism>
<proteinExistence type="predicted"/>
<protein>
    <submittedName>
        <fullName evidence="2">Glycosyltransferase</fullName>
    </submittedName>
</protein>
<evidence type="ECO:0000313" key="3">
    <source>
        <dbReference type="Proteomes" id="UP000272528"/>
    </source>
</evidence>
<dbReference type="Pfam" id="PF00535">
    <property type="entry name" value="Glycos_transf_2"/>
    <property type="match status" value="1"/>
</dbReference>
<name>A0A3S9A0T4_9BACL</name>
<evidence type="ECO:0000259" key="1">
    <source>
        <dbReference type="Pfam" id="PF00535"/>
    </source>
</evidence>
<reference evidence="3" key="1">
    <citation type="submission" date="2018-12" db="EMBL/GenBank/DDBJ databases">
        <title>Genome sequence of Peanibacillus sp.</title>
        <authorList>
            <person name="Subramani G."/>
            <person name="Srinivasan S."/>
            <person name="Kim M.K."/>
        </authorList>
    </citation>
    <scope>NUCLEOTIDE SEQUENCE [LARGE SCALE GENOMIC DNA]</scope>
    <source>
        <strain evidence="3">18JY67-1</strain>
    </source>
</reference>
<feature type="domain" description="Glycosyltransferase 2-like" evidence="1">
    <location>
        <begin position="296"/>
        <end position="424"/>
    </location>
</feature>
<gene>
    <name evidence="2" type="ORF">EJC50_05985</name>
</gene>